<dbReference type="Proteomes" id="UP000253498">
    <property type="component" value="Unassembled WGS sequence"/>
</dbReference>
<comment type="caution">
    <text evidence="1">The sequence shown here is derived from an EMBL/GenBank/DDBJ whole genome shotgun (WGS) entry which is preliminary data.</text>
</comment>
<evidence type="ECO:0000313" key="1">
    <source>
        <dbReference type="EMBL" id="RBT67517.1"/>
    </source>
</evidence>
<dbReference type="EMBL" id="LESJ01000006">
    <property type="protein sequence ID" value="RBT67517.1"/>
    <property type="molecule type" value="Genomic_DNA"/>
</dbReference>
<proteinExistence type="predicted"/>
<evidence type="ECO:0000313" key="2">
    <source>
        <dbReference type="Proteomes" id="UP000253498"/>
    </source>
</evidence>
<gene>
    <name evidence="1" type="ORF">EB03_02284</name>
</gene>
<name>A0AB37I951_ENTHR</name>
<dbReference type="AlphaFoldDB" id="A0AB37I951"/>
<sequence>MNKQKLIDKYTAEISRLRPYCPNRNRKEEQFKSTIYTNIIDDLNQLDEQQKPVVDSFVAEWFEDNKDALDLAIFIAIRELDDEEWPHKTDFENWLDVAENKPIETLFRMKGGYEVKNEPLYEVIIGNLFLVKKFTDRNDISFVNKVELCWWEKSAYQLTEPEIKAIDERYWAFAVPVEEAVEE</sequence>
<dbReference type="InterPro" id="IPR012865">
    <property type="entry name" value="DUF1642"/>
</dbReference>
<dbReference type="RefSeq" id="WP_113821275.1">
    <property type="nucleotide sequence ID" value="NZ_JBMOUR010000034.1"/>
</dbReference>
<organism evidence="1 2">
    <name type="scientific">Enterococcus hirae</name>
    <dbReference type="NCBI Taxonomy" id="1354"/>
    <lineage>
        <taxon>Bacteria</taxon>
        <taxon>Bacillati</taxon>
        <taxon>Bacillota</taxon>
        <taxon>Bacilli</taxon>
        <taxon>Lactobacillales</taxon>
        <taxon>Enterococcaceae</taxon>
        <taxon>Enterococcus</taxon>
    </lineage>
</organism>
<accession>A0AB37I951</accession>
<dbReference type="Pfam" id="PF07852">
    <property type="entry name" value="DUF1642"/>
    <property type="match status" value="1"/>
</dbReference>
<protein>
    <recommendedName>
        <fullName evidence="3">DUF1642 domain-containing protein</fullName>
    </recommendedName>
</protein>
<reference evidence="1 2" key="1">
    <citation type="submission" date="2015-06" db="EMBL/GenBank/DDBJ databases">
        <title>The Genome Sequence of Enterococcus hirae 88EA1.</title>
        <authorList>
            <consortium name="The Broad Institute Genomics Platform"/>
            <consortium name="The Broad Institute Genome Sequencing Center for Infectious Disease"/>
            <person name="Earl A.M."/>
            <person name="Van Tyne D."/>
            <person name="Lebreton F."/>
            <person name="Saavedra J.T."/>
            <person name="Gilmore M.S."/>
            <person name="Manson McGuire A."/>
            <person name="Clock S."/>
            <person name="Crupain M."/>
            <person name="Rangan U."/>
            <person name="Young S."/>
            <person name="Abouelleil A."/>
            <person name="Cao P."/>
            <person name="Chapman S.B."/>
            <person name="Griggs A."/>
            <person name="Priest M."/>
            <person name="Shea T."/>
            <person name="Wortman J."/>
            <person name="Nusbaum C."/>
            <person name="Birren B."/>
        </authorList>
    </citation>
    <scope>NUCLEOTIDE SEQUENCE [LARGE SCALE GENOMIC DNA]</scope>
    <source>
        <strain evidence="1 2">88EA1</strain>
    </source>
</reference>
<evidence type="ECO:0008006" key="3">
    <source>
        <dbReference type="Google" id="ProtNLM"/>
    </source>
</evidence>